<protein>
    <submittedName>
        <fullName evidence="1">SRPBCC family protein</fullName>
    </submittedName>
</protein>
<accession>A0A3B8WH87</accession>
<dbReference type="AlphaFoldDB" id="A0A3B8WH87"/>
<dbReference type="EMBL" id="DLYI01000044">
    <property type="protein sequence ID" value="HAC26948.1"/>
    <property type="molecule type" value="Genomic_DNA"/>
</dbReference>
<feature type="non-terminal residue" evidence="1">
    <location>
        <position position="1"/>
    </location>
</feature>
<organism evidence="1 2">
    <name type="scientific">Marinobacter nauticus</name>
    <name type="common">Marinobacter hydrocarbonoclasticus</name>
    <name type="synonym">Marinobacter aquaeolei</name>
    <dbReference type="NCBI Taxonomy" id="2743"/>
    <lineage>
        <taxon>Bacteria</taxon>
        <taxon>Pseudomonadati</taxon>
        <taxon>Pseudomonadota</taxon>
        <taxon>Gammaproteobacteria</taxon>
        <taxon>Pseudomonadales</taxon>
        <taxon>Marinobacteraceae</taxon>
        <taxon>Marinobacter</taxon>
    </lineage>
</organism>
<proteinExistence type="predicted"/>
<comment type="caution">
    <text evidence="1">The sequence shown here is derived from an EMBL/GenBank/DDBJ whole genome shotgun (WGS) entry which is preliminary data.</text>
</comment>
<gene>
    <name evidence="1" type="ORF">DCF82_03880</name>
</gene>
<evidence type="ECO:0000313" key="1">
    <source>
        <dbReference type="EMBL" id="HAC26948.1"/>
    </source>
</evidence>
<evidence type="ECO:0000313" key="2">
    <source>
        <dbReference type="Proteomes" id="UP000261325"/>
    </source>
</evidence>
<dbReference type="Proteomes" id="UP000261325">
    <property type="component" value="Unassembled WGS sequence"/>
</dbReference>
<reference evidence="1 2" key="1">
    <citation type="journal article" date="2018" name="Nat. Biotechnol.">
        <title>A standardized bacterial taxonomy based on genome phylogeny substantially revises the tree of life.</title>
        <authorList>
            <person name="Parks D.H."/>
            <person name="Chuvochina M."/>
            <person name="Waite D.W."/>
            <person name="Rinke C."/>
            <person name="Skarshewski A."/>
            <person name="Chaumeil P.A."/>
            <person name="Hugenholtz P."/>
        </authorList>
    </citation>
    <scope>NUCLEOTIDE SEQUENCE [LARGE SCALE GENOMIC DNA]</scope>
    <source>
        <strain evidence="1">UBA9049</strain>
    </source>
</reference>
<name>A0A3B8WH87_MARNT</name>
<sequence length="55" mass="6210">RNHLGRILFSVAGEGRTRIQYSIRFEDIVPFTGKAVQVALEKGLRRGIKRLPSMA</sequence>